<protein>
    <submittedName>
        <fullName evidence="1">Putative pyridine nucleotide-disulfide oxidoreductase</fullName>
        <ecNumber evidence="1">1.16.1.1</ecNumber>
    </submittedName>
</protein>
<name>A0A376X4A0_ECOLX</name>
<evidence type="ECO:0000313" key="1">
    <source>
        <dbReference type="EMBL" id="STJ56545.1"/>
    </source>
</evidence>
<dbReference type="EMBL" id="UGDD01000002">
    <property type="protein sequence ID" value="STJ56545.1"/>
    <property type="molecule type" value="Genomic_DNA"/>
</dbReference>
<dbReference type="PANTHER" id="PTHR43014">
    <property type="entry name" value="MERCURIC REDUCTASE"/>
    <property type="match status" value="1"/>
</dbReference>
<organism evidence="1 2">
    <name type="scientific">Escherichia coli</name>
    <dbReference type="NCBI Taxonomy" id="562"/>
    <lineage>
        <taxon>Bacteria</taxon>
        <taxon>Pseudomonadati</taxon>
        <taxon>Pseudomonadota</taxon>
        <taxon>Gammaproteobacteria</taxon>
        <taxon>Enterobacterales</taxon>
        <taxon>Enterobacteriaceae</taxon>
        <taxon>Escherichia</taxon>
    </lineage>
</organism>
<dbReference type="GO" id="GO:0016152">
    <property type="term" value="F:mercury (II) reductase (NADP+) activity"/>
    <property type="evidence" value="ECO:0007669"/>
    <property type="project" value="UniProtKB-EC"/>
</dbReference>
<gene>
    <name evidence="1" type="primary">merA_1</name>
    <name evidence="1" type="ORF">NCTC9045_04527</name>
</gene>
<sequence>MRDLYNIGCIPTKTLVHDAQQHTDFVRAIQRKNEVVNFLRNKNFHNLADMPNIDVIDGQAEFINNHSLRVHRPEGNLEIHGEKILLIPVHKPWFRQFLELPPRQEYMTAPDYLI</sequence>
<dbReference type="Gene3D" id="3.50.50.60">
    <property type="entry name" value="FAD/NAD(P)-binding domain"/>
    <property type="match status" value="1"/>
</dbReference>
<dbReference type="EC" id="1.16.1.1" evidence="1"/>
<reference evidence="1 2" key="1">
    <citation type="submission" date="2018-06" db="EMBL/GenBank/DDBJ databases">
        <authorList>
            <consortium name="Pathogen Informatics"/>
            <person name="Doyle S."/>
        </authorList>
    </citation>
    <scope>NUCLEOTIDE SEQUENCE [LARGE SCALE GENOMIC DNA]</scope>
    <source>
        <strain evidence="1 2">NCTC9045</strain>
    </source>
</reference>
<dbReference type="AlphaFoldDB" id="A0A376X4A0"/>
<dbReference type="InterPro" id="IPR036188">
    <property type="entry name" value="FAD/NAD-bd_sf"/>
</dbReference>
<dbReference type="GO" id="GO:0003955">
    <property type="term" value="F:NAD(P)H dehydrogenase (quinone) activity"/>
    <property type="evidence" value="ECO:0007669"/>
    <property type="project" value="TreeGrafter"/>
</dbReference>
<keyword evidence="1" id="KW-0560">Oxidoreductase</keyword>
<dbReference type="GO" id="GO:0050660">
    <property type="term" value="F:flavin adenine dinucleotide binding"/>
    <property type="evidence" value="ECO:0007669"/>
    <property type="project" value="TreeGrafter"/>
</dbReference>
<proteinExistence type="predicted"/>
<accession>A0A376X4A0</accession>
<dbReference type="Proteomes" id="UP000254503">
    <property type="component" value="Unassembled WGS sequence"/>
</dbReference>
<evidence type="ECO:0000313" key="2">
    <source>
        <dbReference type="Proteomes" id="UP000254503"/>
    </source>
</evidence>
<dbReference type="PANTHER" id="PTHR43014:SF4">
    <property type="entry name" value="PYRIDINE NUCLEOTIDE-DISULFIDE OXIDOREDUCTASE RCLA-RELATED"/>
    <property type="match status" value="1"/>
</dbReference>